<evidence type="ECO:0000313" key="2">
    <source>
        <dbReference type="EMBL" id="CAH7686639.1"/>
    </source>
</evidence>
<keyword evidence="3" id="KW-1185">Reference proteome</keyword>
<gene>
    <name evidence="2" type="ORF">PPACK8108_LOCUS21317</name>
</gene>
<evidence type="ECO:0000313" key="3">
    <source>
        <dbReference type="Proteomes" id="UP001153365"/>
    </source>
</evidence>
<dbReference type="EMBL" id="CALTRL010005805">
    <property type="protein sequence ID" value="CAH7686639.1"/>
    <property type="molecule type" value="Genomic_DNA"/>
</dbReference>
<proteinExistence type="predicted"/>
<dbReference type="Proteomes" id="UP001153365">
    <property type="component" value="Unassembled WGS sequence"/>
</dbReference>
<reference evidence="2" key="1">
    <citation type="submission" date="2022-06" db="EMBL/GenBank/DDBJ databases">
        <authorList>
            <consortium name="SYNGENTA / RWTH Aachen University"/>
        </authorList>
    </citation>
    <scope>NUCLEOTIDE SEQUENCE</scope>
</reference>
<dbReference type="GO" id="GO:0051321">
    <property type="term" value="P:meiotic cell cycle"/>
    <property type="evidence" value="ECO:0007669"/>
    <property type="project" value="UniProtKB-KW"/>
</dbReference>
<dbReference type="PANTHER" id="PTHR40375:SF2">
    <property type="entry name" value="SPORULATION-SPECIFIC PROTEIN 22"/>
    <property type="match status" value="1"/>
</dbReference>
<dbReference type="AlphaFoldDB" id="A0AAV0BHE5"/>
<dbReference type="GO" id="GO:0090173">
    <property type="term" value="P:regulation of synaptonemal complex assembly"/>
    <property type="evidence" value="ECO:0007669"/>
    <property type="project" value="InterPro"/>
</dbReference>
<dbReference type="Pfam" id="PF08631">
    <property type="entry name" value="SPO22"/>
    <property type="match status" value="1"/>
</dbReference>
<organism evidence="2 3">
    <name type="scientific">Phakopsora pachyrhizi</name>
    <name type="common">Asian soybean rust disease fungus</name>
    <dbReference type="NCBI Taxonomy" id="170000"/>
    <lineage>
        <taxon>Eukaryota</taxon>
        <taxon>Fungi</taxon>
        <taxon>Dikarya</taxon>
        <taxon>Basidiomycota</taxon>
        <taxon>Pucciniomycotina</taxon>
        <taxon>Pucciniomycetes</taxon>
        <taxon>Pucciniales</taxon>
        <taxon>Phakopsoraceae</taxon>
        <taxon>Phakopsora</taxon>
    </lineage>
</organism>
<dbReference type="InterPro" id="IPR039057">
    <property type="entry name" value="Spo22/ZIP4"/>
</dbReference>
<evidence type="ECO:0000256" key="1">
    <source>
        <dbReference type="ARBA" id="ARBA00023254"/>
    </source>
</evidence>
<dbReference type="PANTHER" id="PTHR40375">
    <property type="entry name" value="SPORULATION-SPECIFIC PROTEIN 22"/>
    <property type="match status" value="1"/>
</dbReference>
<sequence length="866" mass="98470">MIDSLSNPQLSRLKDCHHRLFKLLDSTRLRTLEYLPFPSPVRPQERQQELSLFADLTTLHSLATEFFSLLKTSRPHGSIDVLKKHSADLALPSDLETYENWLNELDSRGVEIWNHASQVKRVLETKSTGGSLRDYRKQSYDISLNLLREQSTHVKRKTGFSEFRPSDITPSEKVYSGLRQLAFILIHAGTPTEIDTTGALRMIKIASKSAKAQLAICNLELAIKNVDIASESWASGNETGTIFNLRKALELFKSNHRIFELKDKIYIVSRLYTFAYVILRLYDESNNDDRLHNETKTNAKLLKAYEWLSLGLDVLENNELEKDSYGTLPLGDKPSWWNLKLKILKALAYAYSEAGSLELNKDHAKSLRMKGDRALDEALAMNPDQTICLVKIQSVSRKSSSDSDLKSAFSSALRTNPFDSELIGKLMSVAHKVEGESIRVELFAKIFLECLTKETDEQRHLGDSAFYALVLNSVASQRQFLKHSLDKSKETPILNRDSDNSKKLKYLREVSDAGTISNSEFRLASDCAFMTQTVIWHFADQEYRAMSFRTAAEWYEFGTHPLFLETGNLTFAKLTRKASLSWLNHGNYEFAGRCLKSLPSICFKESGTHFLSFMIEAAQGNEENAARAIDRIMACLDFKTESLLYAARQADHRGLKGLLHHILEKILDATVGGSTELSHSLTNAISRLKKLCNESEELSLDGPSAEKLTKIKCCIWVWEFETYCLGRDWSSVEDFIQNVVKLIQTQSGINVSLCSRWLRILIDLKVSNGDDQGGLKHAETAIQLQRNYPTYPSDEANWILARSWDRSIDLYSSKNIELSKKWCEVSLNWMKIVVGGRSYEDMMNRHYQDLLKLTTTSDEPAHLLLE</sequence>
<keyword evidence="1" id="KW-0469">Meiosis</keyword>
<dbReference type="InterPro" id="IPR013940">
    <property type="entry name" value="Spo22/ZIP4/TEX11"/>
</dbReference>
<accession>A0AAV0BHE5</accession>
<protein>
    <submittedName>
        <fullName evidence="2">Expressed protein</fullName>
    </submittedName>
</protein>
<name>A0AAV0BHE5_PHAPC</name>
<comment type="caution">
    <text evidence="2">The sequence shown here is derived from an EMBL/GenBank/DDBJ whole genome shotgun (WGS) entry which is preliminary data.</text>
</comment>